<evidence type="ECO:0000313" key="5">
    <source>
        <dbReference type="Proteomes" id="UP000291949"/>
    </source>
</evidence>
<evidence type="ECO:0000313" key="7">
    <source>
        <dbReference type="Proteomes" id="UP000550736"/>
    </source>
</evidence>
<name>A0A0S4M9W2_STACP</name>
<dbReference type="EMBL" id="JABBLX010000023">
    <property type="protein sequence ID" value="NMK97932.1"/>
    <property type="molecule type" value="Genomic_DNA"/>
</dbReference>
<evidence type="ECO:0000256" key="1">
    <source>
        <dbReference type="SAM" id="Phobius"/>
    </source>
</evidence>
<feature type="transmembrane region" description="Helical" evidence="1">
    <location>
        <begin position="30"/>
        <end position="48"/>
    </location>
</feature>
<reference evidence="6 7" key="2">
    <citation type="submission" date="2020-04" db="EMBL/GenBank/DDBJ databases">
        <title>The Epidemiology and Molecular Characteristics of Linezolid-Resistant Staphylococcus capitis in Huashan Hospital, Shanghai.</title>
        <authorList>
            <person name="Ding L."/>
            <person name="Li P."/>
            <person name="Yang Y."/>
            <person name="Lin D."/>
            <person name="Xu X."/>
        </authorList>
    </citation>
    <scope>NUCLEOTIDE SEQUENCE [LARGE SCALE GENOMIC DNA]</scope>
    <source>
        <strain evidence="3 7">12-86</strain>
        <strain evidence="2 6">17-84</strain>
    </source>
</reference>
<dbReference type="RefSeq" id="WP_016898584.1">
    <property type="nucleotide sequence ID" value="NZ_AP014956.1"/>
</dbReference>
<dbReference type="EMBL" id="JABBMI010000069">
    <property type="protein sequence ID" value="NMK54808.1"/>
    <property type="molecule type" value="Genomic_DNA"/>
</dbReference>
<keyword evidence="6" id="KW-1185">Reference proteome</keyword>
<dbReference type="EMBL" id="SCHC01000002">
    <property type="protein sequence ID" value="TBW76748.1"/>
    <property type="molecule type" value="Genomic_DNA"/>
</dbReference>
<accession>A0A0S4M9W2</accession>
<dbReference type="Proteomes" id="UP000291949">
    <property type="component" value="Unassembled WGS sequence"/>
</dbReference>
<dbReference type="Proteomes" id="UP000550736">
    <property type="component" value="Unassembled WGS sequence"/>
</dbReference>
<keyword evidence="1" id="KW-0472">Membrane</keyword>
<evidence type="ECO:0000313" key="4">
    <source>
        <dbReference type="EMBL" id="TBW76748.1"/>
    </source>
</evidence>
<sequence length="58" mass="7062">MLRLFLIFLAFIINTTITYLWTTEGTWVNLLFKSLSLSMILVFMFYYIRFVIENKNKE</sequence>
<gene>
    <name evidence="4" type="ORF">EQ811_07735</name>
    <name evidence="3" type="ORF">HHM13_07485</name>
    <name evidence="2" type="ORF">HHM24_08740</name>
</gene>
<comment type="caution">
    <text evidence="4">The sequence shown here is derived from an EMBL/GenBank/DDBJ whole genome shotgun (WGS) entry which is preliminary data.</text>
</comment>
<organism evidence="4 5">
    <name type="scientific">Staphylococcus capitis</name>
    <dbReference type="NCBI Taxonomy" id="29388"/>
    <lineage>
        <taxon>Bacteria</taxon>
        <taxon>Bacillati</taxon>
        <taxon>Bacillota</taxon>
        <taxon>Bacilli</taxon>
        <taxon>Bacillales</taxon>
        <taxon>Staphylococcaceae</taxon>
        <taxon>Staphylococcus</taxon>
    </lineage>
</organism>
<dbReference type="Proteomes" id="UP000538955">
    <property type="component" value="Unassembled WGS sequence"/>
</dbReference>
<evidence type="ECO:0000313" key="2">
    <source>
        <dbReference type="EMBL" id="NMK54808.1"/>
    </source>
</evidence>
<reference evidence="4 5" key="1">
    <citation type="journal article" date="2019" name="Sci. Transl. Med.">
        <title>Quorum sensing between bacterial species on the skin protects against epidermal injury in atopic dermatitis.</title>
        <authorList>
            <person name="Williams M.R."/>
        </authorList>
    </citation>
    <scope>NUCLEOTIDE SEQUENCE [LARGE SCALE GENOMIC DNA]</scope>
    <source>
        <strain evidence="4 5">H8</strain>
    </source>
</reference>
<evidence type="ECO:0000313" key="6">
    <source>
        <dbReference type="Proteomes" id="UP000538955"/>
    </source>
</evidence>
<evidence type="ECO:0000313" key="3">
    <source>
        <dbReference type="EMBL" id="NMK97932.1"/>
    </source>
</evidence>
<proteinExistence type="predicted"/>
<keyword evidence="1" id="KW-0812">Transmembrane</keyword>
<protein>
    <submittedName>
        <fullName evidence="4">Uncharacterized protein</fullName>
    </submittedName>
</protein>
<dbReference type="AlphaFoldDB" id="A0A0S4M9W2"/>
<dbReference type="GeneID" id="93668592"/>
<keyword evidence="1" id="KW-1133">Transmembrane helix</keyword>